<evidence type="ECO:0000256" key="3">
    <source>
        <dbReference type="ARBA" id="ARBA00010136"/>
    </source>
</evidence>
<dbReference type="PANTHER" id="PTHR11533:SF297">
    <property type="entry name" value="AMINOPEPTIDASE N"/>
    <property type="match status" value="1"/>
</dbReference>
<keyword evidence="9" id="KW-0862">Zinc</keyword>
<dbReference type="Pfam" id="PF01433">
    <property type="entry name" value="Peptidase_M1"/>
    <property type="match status" value="1"/>
</dbReference>
<feature type="chain" id="PRO_5046336633" description="Aminopeptidase N" evidence="15">
    <location>
        <begin position="35"/>
        <end position="804"/>
    </location>
</feature>
<sequence>MTRTPGRAPTLRRLAALAMPLLLAGGLVSAGATAAVAAPVAGAQTSGDAMFPNVGNGGYDALDYDVAIAWTPGATLALSTIEATSTMTARAEGELSSLSLDFEGLEVDEVTVNGQPAAWERIVNPATITFKLVITPATPVTGEFTTTVRYHGVPSRHVDADGSFEGWNVTNDGATMLGQPVGSMTGYPHNNTPSDKATYTFTLDVPSTITTPAGTAPAAAVGNGELVSRTPSADGTRTTWIWDQREQMASELAIISIGRYDVVETQVTLTDGRVIPAWSFMDSALSATNKTTIRARIDQLETIIRNLETLYGPYPGNSTGVVVDTVPSGISYALETQDRSFFPSTRSVAGSTLIHELVHQWYGNNVSPTTWTDIWIAEGMASWAPTYYASTEGFGTGGSSEAAYFGAWDDVPADDAVWTIPPGAQTDSAELYEFQTYDRGAQLWAALRVAIRDEAFFALIEEWQTRYAGTSRTGADLLALAEELSGRELDAFYQDWILDADKPAWPDEVDVTLAATAETEPLQRGDEVTYTLSATNVGYGPLAASVVAVDVSSLLARATIDVDALPEGVTLEGTTLTWAIPVTPAGSPPPSAAVTTTFTATIDDDASGGTVDASAEVTSLGGSCVDCVTSLAVEEYAVEAAAPIVTGTPQVGAELTAVTEGWTPGTTFTYRWLVDGEPVEGATASTFVVPASALGLDVAVTVTGTAEGFLPQERTSEAVGPIAAAPVEPEPSEPVPSQPVPSAPAPSAPAPSAPAPSTAPSSAGLPVTGASAAQDALPWALAMLLAGLGVVAVGAVRRRAGSRG</sequence>
<gene>
    <name evidence="17" type="ORF">GCM10009846_30870</name>
</gene>
<dbReference type="CDD" id="cd09603">
    <property type="entry name" value="M1_APN_like"/>
    <property type="match status" value="1"/>
</dbReference>
<evidence type="ECO:0000256" key="5">
    <source>
        <dbReference type="ARBA" id="ARBA00015611"/>
    </source>
</evidence>
<keyword evidence="6" id="KW-0645">Protease</keyword>
<dbReference type="Gene3D" id="1.10.390.10">
    <property type="entry name" value="Neutral Protease Domain 2"/>
    <property type="match status" value="1"/>
</dbReference>
<feature type="transmembrane region" description="Helical" evidence="14">
    <location>
        <begin position="776"/>
        <end position="796"/>
    </location>
</feature>
<evidence type="ECO:0000256" key="12">
    <source>
        <dbReference type="ARBA" id="ARBA00031533"/>
    </source>
</evidence>
<dbReference type="InterPro" id="IPR014782">
    <property type="entry name" value="Peptidase_M1_dom"/>
</dbReference>
<evidence type="ECO:0000256" key="7">
    <source>
        <dbReference type="ARBA" id="ARBA00022723"/>
    </source>
</evidence>
<comment type="caution">
    <text evidence="17">The sequence shown here is derived from an EMBL/GenBank/DDBJ whole genome shotgun (WGS) entry which is preliminary data.</text>
</comment>
<feature type="compositionally biased region" description="Pro residues" evidence="13">
    <location>
        <begin position="728"/>
        <end position="754"/>
    </location>
</feature>
<dbReference type="Gene3D" id="2.60.40.2700">
    <property type="match status" value="1"/>
</dbReference>
<name>A0ABP5MUF8_9MICO</name>
<evidence type="ECO:0000256" key="1">
    <source>
        <dbReference type="ARBA" id="ARBA00000098"/>
    </source>
</evidence>
<accession>A0ABP5MUF8</accession>
<dbReference type="EC" id="3.4.11.2" evidence="4"/>
<dbReference type="InterPro" id="IPR001930">
    <property type="entry name" value="Peptidase_M1"/>
</dbReference>
<evidence type="ECO:0000256" key="6">
    <source>
        <dbReference type="ARBA" id="ARBA00022670"/>
    </source>
</evidence>
<evidence type="ECO:0000256" key="9">
    <source>
        <dbReference type="ARBA" id="ARBA00022833"/>
    </source>
</evidence>
<evidence type="ECO:0000256" key="4">
    <source>
        <dbReference type="ARBA" id="ARBA00012564"/>
    </source>
</evidence>
<evidence type="ECO:0000259" key="16">
    <source>
        <dbReference type="Pfam" id="PF01433"/>
    </source>
</evidence>
<dbReference type="Gene3D" id="2.60.40.1730">
    <property type="entry name" value="tricorn interacting facor f3 domain"/>
    <property type="match status" value="1"/>
</dbReference>
<evidence type="ECO:0000256" key="8">
    <source>
        <dbReference type="ARBA" id="ARBA00022801"/>
    </source>
</evidence>
<dbReference type="PRINTS" id="PR00756">
    <property type="entry name" value="ALADIPTASE"/>
</dbReference>
<dbReference type="InterPro" id="IPR027268">
    <property type="entry name" value="Peptidase_M4/M1_CTD_sf"/>
</dbReference>
<protein>
    <recommendedName>
        <fullName evidence="5">Aminopeptidase N</fullName>
        <ecNumber evidence="4">3.4.11.2</ecNumber>
    </recommendedName>
    <alternativeName>
        <fullName evidence="11">Alanine aminopeptidase</fullName>
    </alternativeName>
    <alternativeName>
        <fullName evidence="12">Lysyl aminopeptidase</fullName>
    </alternativeName>
</protein>
<keyword evidence="7" id="KW-0479">Metal-binding</keyword>
<reference evidence="18" key="1">
    <citation type="journal article" date="2019" name="Int. J. Syst. Evol. Microbiol.">
        <title>The Global Catalogue of Microorganisms (GCM) 10K type strain sequencing project: providing services to taxonomists for standard genome sequencing and annotation.</title>
        <authorList>
            <consortium name="The Broad Institute Genomics Platform"/>
            <consortium name="The Broad Institute Genome Sequencing Center for Infectious Disease"/>
            <person name="Wu L."/>
            <person name="Ma J."/>
        </authorList>
    </citation>
    <scope>NUCLEOTIDE SEQUENCE [LARGE SCALE GENOMIC DNA]</scope>
    <source>
        <strain evidence="18">JCM 16026</strain>
    </source>
</reference>
<feature type="region of interest" description="Disordered" evidence="13">
    <location>
        <begin position="725"/>
        <end position="769"/>
    </location>
</feature>
<evidence type="ECO:0000256" key="2">
    <source>
        <dbReference type="ARBA" id="ARBA00001947"/>
    </source>
</evidence>
<evidence type="ECO:0000256" key="13">
    <source>
        <dbReference type="SAM" id="MobiDB-lite"/>
    </source>
</evidence>
<keyword evidence="15" id="KW-0732">Signal</keyword>
<organism evidence="17 18">
    <name type="scientific">Agrococcus versicolor</name>
    <dbReference type="NCBI Taxonomy" id="501482"/>
    <lineage>
        <taxon>Bacteria</taxon>
        <taxon>Bacillati</taxon>
        <taxon>Actinomycetota</taxon>
        <taxon>Actinomycetes</taxon>
        <taxon>Micrococcales</taxon>
        <taxon>Microbacteriaceae</taxon>
        <taxon>Agrococcus</taxon>
    </lineage>
</organism>
<comment type="catalytic activity">
    <reaction evidence="1">
        <text>Release of an N-terminal amino acid, Xaa-|-Yaa- from a peptide, amide or arylamide. Xaa is preferably Ala, but may be most amino acids including Pro (slow action). When a terminal hydrophobic residue is followed by a prolyl residue, the two may be released as an intact Xaa-Pro dipeptide.</text>
        <dbReference type="EC" id="3.4.11.2"/>
    </reaction>
</comment>
<evidence type="ECO:0000256" key="11">
    <source>
        <dbReference type="ARBA" id="ARBA00029811"/>
    </source>
</evidence>
<keyword evidence="10" id="KW-0482">Metalloprotease</keyword>
<evidence type="ECO:0000313" key="18">
    <source>
        <dbReference type="Proteomes" id="UP001501599"/>
    </source>
</evidence>
<comment type="similarity">
    <text evidence="3">Belongs to the peptidase M1 family.</text>
</comment>
<dbReference type="PANTHER" id="PTHR11533">
    <property type="entry name" value="PROTEASE M1 ZINC METALLOPROTEASE"/>
    <property type="match status" value="1"/>
</dbReference>
<keyword evidence="14" id="KW-1133">Transmembrane helix</keyword>
<dbReference type="InterPro" id="IPR042097">
    <property type="entry name" value="Aminopeptidase_N-like_N_sf"/>
</dbReference>
<evidence type="ECO:0000256" key="10">
    <source>
        <dbReference type="ARBA" id="ARBA00023049"/>
    </source>
</evidence>
<comment type="cofactor">
    <cofactor evidence="2">
        <name>Zn(2+)</name>
        <dbReference type="ChEBI" id="CHEBI:29105"/>
    </cofactor>
</comment>
<dbReference type="SUPFAM" id="SSF55486">
    <property type="entry name" value="Metalloproteases ('zincins'), catalytic domain"/>
    <property type="match status" value="1"/>
</dbReference>
<evidence type="ECO:0000313" key="17">
    <source>
        <dbReference type="EMBL" id="GAA2176566.1"/>
    </source>
</evidence>
<dbReference type="EMBL" id="BAAAQT010000008">
    <property type="protein sequence ID" value="GAA2176566.1"/>
    <property type="molecule type" value="Genomic_DNA"/>
</dbReference>
<keyword evidence="8" id="KW-0378">Hydrolase</keyword>
<evidence type="ECO:0000256" key="15">
    <source>
        <dbReference type="SAM" id="SignalP"/>
    </source>
</evidence>
<feature type="domain" description="Peptidase M1 membrane alanine aminopeptidase" evidence="16">
    <location>
        <begin position="350"/>
        <end position="496"/>
    </location>
</feature>
<evidence type="ECO:0000256" key="14">
    <source>
        <dbReference type="SAM" id="Phobius"/>
    </source>
</evidence>
<keyword evidence="18" id="KW-1185">Reference proteome</keyword>
<keyword evidence="14" id="KW-0812">Transmembrane</keyword>
<dbReference type="InterPro" id="IPR050344">
    <property type="entry name" value="Peptidase_M1_aminopeptidases"/>
</dbReference>
<proteinExistence type="inferred from homology"/>
<dbReference type="Proteomes" id="UP001501599">
    <property type="component" value="Unassembled WGS sequence"/>
</dbReference>
<keyword evidence="14" id="KW-0472">Membrane</keyword>
<feature type="signal peptide" evidence="15">
    <location>
        <begin position="1"/>
        <end position="34"/>
    </location>
</feature>
<dbReference type="RefSeq" id="WP_344344998.1">
    <property type="nucleotide sequence ID" value="NZ_BAAAQT010000008.1"/>
</dbReference>
<dbReference type="SUPFAM" id="SSF63737">
    <property type="entry name" value="Leukotriene A4 hydrolase N-terminal domain"/>
    <property type="match status" value="1"/>
</dbReference>